<evidence type="ECO:0000259" key="2">
    <source>
        <dbReference type="Pfam" id="PF08924"/>
    </source>
</evidence>
<evidence type="ECO:0008006" key="5">
    <source>
        <dbReference type="Google" id="ProtNLM"/>
    </source>
</evidence>
<dbReference type="EMBL" id="BAABAS010000030">
    <property type="protein sequence ID" value="GAA4242275.1"/>
    <property type="molecule type" value="Genomic_DNA"/>
</dbReference>
<protein>
    <recommendedName>
        <fullName evidence="5">DUF1906 domain-containing protein</fullName>
    </recommendedName>
</protein>
<reference evidence="4" key="1">
    <citation type="journal article" date="2019" name="Int. J. Syst. Evol. Microbiol.">
        <title>The Global Catalogue of Microorganisms (GCM) 10K type strain sequencing project: providing services to taxonomists for standard genome sequencing and annotation.</title>
        <authorList>
            <consortium name="The Broad Institute Genomics Platform"/>
            <consortium name="The Broad Institute Genome Sequencing Center for Infectious Disease"/>
            <person name="Wu L."/>
            <person name="Ma J."/>
        </authorList>
    </citation>
    <scope>NUCLEOTIDE SEQUENCE [LARGE SCALE GENOMIC DNA]</scope>
    <source>
        <strain evidence="4">JCM 17440</strain>
    </source>
</reference>
<comment type="caution">
    <text evidence="3">The sequence shown here is derived from an EMBL/GenBank/DDBJ whole genome shotgun (WGS) entry which is preliminary data.</text>
</comment>
<dbReference type="Gene3D" id="3.20.20.80">
    <property type="entry name" value="Glycosidases"/>
    <property type="match status" value="1"/>
</dbReference>
<name>A0ABP8CQP8_9ACTN</name>
<dbReference type="InterPro" id="IPR002477">
    <property type="entry name" value="Peptidoglycan-bd-like"/>
</dbReference>
<dbReference type="InterPro" id="IPR015020">
    <property type="entry name" value="Rv2525c-like_Glyco_Hydro-like"/>
</dbReference>
<dbReference type="Proteomes" id="UP001501710">
    <property type="component" value="Unassembled WGS sequence"/>
</dbReference>
<dbReference type="Pfam" id="PF08924">
    <property type="entry name" value="Rv2525c_GlyHyd-like"/>
    <property type="match status" value="1"/>
</dbReference>
<dbReference type="InterPro" id="IPR036365">
    <property type="entry name" value="PGBD-like_sf"/>
</dbReference>
<dbReference type="CDD" id="cd06418">
    <property type="entry name" value="GH25_BacA-like"/>
    <property type="match status" value="1"/>
</dbReference>
<dbReference type="Pfam" id="PF01471">
    <property type="entry name" value="PG_binding_1"/>
    <property type="match status" value="1"/>
</dbReference>
<dbReference type="SUPFAM" id="SSF51445">
    <property type="entry name" value="(Trans)glycosidases"/>
    <property type="match status" value="1"/>
</dbReference>
<proteinExistence type="predicted"/>
<gene>
    <name evidence="3" type="ORF">GCM10022254_74700</name>
</gene>
<sequence>MQQWLNNRYFGRRNFFIIPCDGIFSRDVQKALYLAIQFELGMSDEQATGVFGPGTQAGLRANQLASGSTGPFVQIFTAAMIFNQARGSSGAKFLGFTDTFGSDVVDAIKVFQGFSELPVSGKGDFSTWCQLLVSTGDPDRPGAAADCVETVTDARAKALKAAGVRIVGRYLDERPSKEPLNKQIQPGELDTIFRNGLKVFPISQYYGGELKYFEYTQGFTDASQAHDAAEKYGFNAGTTIYFAVDYDATDADITNKIIGYFDGVVAGLANRGKKYLHGVYGSRNVCARVSRETFARWSFVSGMSTGYSGNMGFPLPTNWSFNQIQTTSVGSGSGHINIDKDACKTGTDPATDRVNSPGTPVDEFLGYVDELYSLALSYSSSQGNPRPDPNRLVTTFMRHTEYDDSNWEMLTGPIDKNWIRYAKNSGIRMIETFPDPFYGVNYKVRHFAVAAEGIYTNGKANNVANRGDFCGWGGDWVTFYAEWRRDSDTYSSGYDYCKAYLFQPGDRGGFKVRDLIEDADGFNIGMRIRDGANIATEIRNNLQKGGHLSRFKRFYEGRFGGRADKARDAAASMLLASTDAQLTTLKNAVIQKVGGGVALPDALPPAKLAELNLGFADFLLIKVGQEDAQKRRPVRRPTR</sequence>
<accession>A0ABP8CQP8</accession>
<feature type="domain" description="Peptidoglycan binding-like" evidence="1">
    <location>
        <begin position="96"/>
        <end position="128"/>
    </location>
</feature>
<organism evidence="3 4">
    <name type="scientific">Actinomadura meridiana</name>
    <dbReference type="NCBI Taxonomy" id="559626"/>
    <lineage>
        <taxon>Bacteria</taxon>
        <taxon>Bacillati</taxon>
        <taxon>Actinomycetota</taxon>
        <taxon>Actinomycetes</taxon>
        <taxon>Streptosporangiales</taxon>
        <taxon>Thermomonosporaceae</taxon>
        <taxon>Actinomadura</taxon>
    </lineage>
</organism>
<keyword evidence="4" id="KW-1185">Reference proteome</keyword>
<feature type="domain" description="Rv2525c-like glycoside hydrolase-like" evidence="2">
    <location>
        <begin position="157"/>
        <end position="342"/>
    </location>
</feature>
<dbReference type="SUPFAM" id="SSF47090">
    <property type="entry name" value="PGBD-like"/>
    <property type="match status" value="1"/>
</dbReference>
<dbReference type="InterPro" id="IPR017853">
    <property type="entry name" value="GH"/>
</dbReference>
<evidence type="ECO:0000313" key="3">
    <source>
        <dbReference type="EMBL" id="GAA4242275.1"/>
    </source>
</evidence>
<evidence type="ECO:0000313" key="4">
    <source>
        <dbReference type="Proteomes" id="UP001501710"/>
    </source>
</evidence>
<evidence type="ECO:0000259" key="1">
    <source>
        <dbReference type="Pfam" id="PF01471"/>
    </source>
</evidence>